<organism evidence="2 3">
    <name type="scientific">Limulus polyphemus</name>
    <name type="common">Atlantic horseshoe crab</name>
    <dbReference type="NCBI Taxonomy" id="6850"/>
    <lineage>
        <taxon>Eukaryota</taxon>
        <taxon>Metazoa</taxon>
        <taxon>Ecdysozoa</taxon>
        <taxon>Arthropoda</taxon>
        <taxon>Chelicerata</taxon>
        <taxon>Merostomata</taxon>
        <taxon>Xiphosura</taxon>
        <taxon>Limulidae</taxon>
        <taxon>Limulus</taxon>
    </lineage>
</organism>
<evidence type="ECO:0000313" key="3">
    <source>
        <dbReference type="RefSeq" id="XP_022236106.1"/>
    </source>
</evidence>
<feature type="region of interest" description="Disordered" evidence="1">
    <location>
        <begin position="147"/>
        <end position="178"/>
    </location>
</feature>
<feature type="region of interest" description="Disordered" evidence="1">
    <location>
        <begin position="100"/>
        <end position="126"/>
    </location>
</feature>
<keyword evidence="2" id="KW-1185">Reference proteome</keyword>
<sequence>MNLYMCNKSVFVVCLQSSPKQGHPAVSRQLVRSLSMPTSTPNNIKANISSLSPALSSTTNTPILSTPQKHSVDATSKAVAALVSPNIISAPKLSTLMSVTATGLPHNGGSNSRPPSQGSSQSLPSPKTVIANVNAAQFMGVTQLQSVVSTGDQPSSSPLTSSTPPSGLTTMDMKPSSPAFVGQPPVLQPVFNQGLPGMVNLTFPTAARGTATAGSRRTSGTSAPTSSTLQNLQTIVVKQEAGGKPKSSVATLPILATGTAASTMRSVGNVSKPMVARLVSGSQMVSLGSLVPASAGLVTSQPGMAPAGASTIHIQGNSFVRPLGAATQLNVLQTNQLATAGVKLNRLALMTQGTNATTTSLSPNVLISQPKLLSVTQGQLGLLQAAQLEAMNSATQVTPIPIATSHSSSPVKAANSSGPSSGVATSPLPGKPSQTLVMSPKGTNQFATGGTSVSLAQGSSLPSVIFATSSPGSSSAVVFACQGSLKTTQTYMMAAPGAPPAVIMATAAQQGIRGAAVTPLNVKALQGIKVIPMSQTVAPVKGCKGQPLFARIITPSGGIALHPTGTVTAGLGQQMTASAAVSIVQGLGPLPMQSSSSLVSQSCSPGKSTAITLPATISQPLVVQPTASSSDTPTTSS</sequence>
<proteinExistence type="predicted"/>
<feature type="compositionally biased region" description="Low complexity" evidence="1">
    <location>
        <begin position="154"/>
        <end position="170"/>
    </location>
</feature>
<evidence type="ECO:0000313" key="2">
    <source>
        <dbReference type="Proteomes" id="UP000694941"/>
    </source>
</evidence>
<feature type="compositionally biased region" description="Low complexity" evidence="1">
    <location>
        <begin position="209"/>
        <end position="223"/>
    </location>
</feature>
<dbReference type="Proteomes" id="UP000694941">
    <property type="component" value="Unplaced"/>
</dbReference>
<protein>
    <submittedName>
        <fullName evidence="3">Mucin-5AC-like</fullName>
    </submittedName>
</protein>
<dbReference type="RefSeq" id="XP_022236106.1">
    <property type="nucleotide sequence ID" value="XM_022380398.1"/>
</dbReference>
<gene>
    <name evidence="3" type="primary">LOC111083737</name>
</gene>
<accession>A0ABM1RXK1</accession>
<reference evidence="3" key="1">
    <citation type="submission" date="2025-08" db="UniProtKB">
        <authorList>
            <consortium name="RefSeq"/>
        </authorList>
    </citation>
    <scope>IDENTIFICATION</scope>
    <source>
        <tissue evidence="3">Muscle</tissue>
    </source>
</reference>
<feature type="region of interest" description="Disordered" evidence="1">
    <location>
        <begin position="209"/>
        <end position="228"/>
    </location>
</feature>
<feature type="compositionally biased region" description="Polar residues" evidence="1">
    <location>
        <begin position="402"/>
        <end position="424"/>
    </location>
</feature>
<feature type="compositionally biased region" description="Low complexity" evidence="1">
    <location>
        <begin position="107"/>
        <end position="126"/>
    </location>
</feature>
<dbReference type="GeneID" id="111083737"/>
<feature type="region of interest" description="Disordered" evidence="1">
    <location>
        <begin position="402"/>
        <end position="433"/>
    </location>
</feature>
<evidence type="ECO:0000256" key="1">
    <source>
        <dbReference type="SAM" id="MobiDB-lite"/>
    </source>
</evidence>
<name>A0ABM1RXK1_LIMPO</name>